<dbReference type="EMBL" id="CAKXAJ010024912">
    <property type="protein sequence ID" value="CAH2232617.1"/>
    <property type="molecule type" value="Genomic_DNA"/>
</dbReference>
<name>A0A8S4R960_9NEOP</name>
<accession>A0A8S4R960</accession>
<dbReference type="AlphaFoldDB" id="A0A8S4R960"/>
<reference evidence="1" key="1">
    <citation type="submission" date="2022-03" db="EMBL/GenBank/DDBJ databases">
        <authorList>
            <person name="Lindestad O."/>
        </authorList>
    </citation>
    <scope>NUCLEOTIDE SEQUENCE</scope>
</reference>
<comment type="caution">
    <text evidence="1">The sequence shown here is derived from an EMBL/GenBank/DDBJ whole genome shotgun (WGS) entry which is preliminary data.</text>
</comment>
<sequence length="69" mass="6959">MKNPLSLKREVTVCVIAWGEGAGDATSPDKSINGPDKGTACHVTAGSAPTPPASAIANIATRLGRVDNT</sequence>
<organism evidence="1 2">
    <name type="scientific">Pararge aegeria aegeria</name>
    <dbReference type="NCBI Taxonomy" id="348720"/>
    <lineage>
        <taxon>Eukaryota</taxon>
        <taxon>Metazoa</taxon>
        <taxon>Ecdysozoa</taxon>
        <taxon>Arthropoda</taxon>
        <taxon>Hexapoda</taxon>
        <taxon>Insecta</taxon>
        <taxon>Pterygota</taxon>
        <taxon>Neoptera</taxon>
        <taxon>Endopterygota</taxon>
        <taxon>Lepidoptera</taxon>
        <taxon>Glossata</taxon>
        <taxon>Ditrysia</taxon>
        <taxon>Papilionoidea</taxon>
        <taxon>Nymphalidae</taxon>
        <taxon>Satyrinae</taxon>
        <taxon>Satyrini</taxon>
        <taxon>Parargina</taxon>
        <taxon>Pararge</taxon>
    </lineage>
</organism>
<gene>
    <name evidence="1" type="primary">jg6572</name>
    <name evidence="1" type="ORF">PAEG_LOCUS10846</name>
</gene>
<evidence type="ECO:0000313" key="2">
    <source>
        <dbReference type="Proteomes" id="UP000838756"/>
    </source>
</evidence>
<keyword evidence="2" id="KW-1185">Reference proteome</keyword>
<protein>
    <submittedName>
        <fullName evidence="1">Jg6572 protein</fullName>
    </submittedName>
</protein>
<dbReference type="Proteomes" id="UP000838756">
    <property type="component" value="Unassembled WGS sequence"/>
</dbReference>
<evidence type="ECO:0000313" key="1">
    <source>
        <dbReference type="EMBL" id="CAH2232617.1"/>
    </source>
</evidence>
<proteinExistence type="predicted"/>